<dbReference type="InterPro" id="IPR003718">
    <property type="entry name" value="OsmC/Ohr_fam"/>
</dbReference>
<dbReference type="Proteomes" id="UP000470404">
    <property type="component" value="Unassembled WGS sequence"/>
</dbReference>
<dbReference type="Pfam" id="PF02566">
    <property type="entry name" value="OsmC"/>
    <property type="match status" value="1"/>
</dbReference>
<dbReference type="InterPro" id="IPR015946">
    <property type="entry name" value="KH_dom-like_a/b"/>
</dbReference>
<gene>
    <name evidence="1" type="ORF">G3I59_09155</name>
</gene>
<protein>
    <recommendedName>
        <fullName evidence="3">OsmC family protein</fullName>
    </recommendedName>
</protein>
<dbReference type="SUPFAM" id="SSF82784">
    <property type="entry name" value="OsmC-like"/>
    <property type="match status" value="1"/>
</dbReference>
<dbReference type="InterPro" id="IPR036102">
    <property type="entry name" value="OsmC/Ohrsf"/>
</dbReference>
<sequence>MTHTAETPPAAAGLAQHTPGGAYRIDVVGEPPNAFIERQATIPEVEPLIIGVRPSYEETYQVTPGQFTPRATATDVFISAVASCMVGAFARSVEARGIQVLAGQLSAVIDSNIAKEPGGVRYVDRIHVRLHTDFGEQNNELVERAFQGFERRCWLSQTLVGSRCAVTAELVVAAE</sequence>
<dbReference type="Gene3D" id="3.30.300.20">
    <property type="match status" value="1"/>
</dbReference>
<evidence type="ECO:0000313" key="2">
    <source>
        <dbReference type="Proteomes" id="UP000470404"/>
    </source>
</evidence>
<evidence type="ECO:0008006" key="3">
    <source>
        <dbReference type="Google" id="ProtNLM"/>
    </source>
</evidence>
<organism evidence="1 2">
    <name type="scientific">Amycolatopsis rubida</name>
    <dbReference type="NCBI Taxonomy" id="112413"/>
    <lineage>
        <taxon>Bacteria</taxon>
        <taxon>Bacillati</taxon>
        <taxon>Actinomycetota</taxon>
        <taxon>Actinomycetes</taxon>
        <taxon>Pseudonocardiales</taxon>
        <taxon>Pseudonocardiaceae</taxon>
        <taxon>Amycolatopsis</taxon>
    </lineage>
</organism>
<dbReference type="EMBL" id="JAAGNC010000061">
    <property type="protein sequence ID" value="NEC55754.1"/>
    <property type="molecule type" value="Genomic_DNA"/>
</dbReference>
<proteinExistence type="predicted"/>
<comment type="caution">
    <text evidence="1">The sequence shown here is derived from an EMBL/GenBank/DDBJ whole genome shotgun (WGS) entry which is preliminary data.</text>
</comment>
<reference evidence="1 2" key="1">
    <citation type="submission" date="2020-01" db="EMBL/GenBank/DDBJ databases">
        <title>Insect and environment-associated Actinomycetes.</title>
        <authorList>
            <person name="Currrie C."/>
            <person name="Chevrette M."/>
            <person name="Carlson C."/>
            <person name="Stubbendieck R."/>
            <person name="Wendt-Pienkowski E."/>
        </authorList>
    </citation>
    <scope>NUCLEOTIDE SEQUENCE [LARGE SCALE GENOMIC DNA]</scope>
    <source>
        <strain evidence="1 2">SID8386</strain>
    </source>
</reference>
<keyword evidence="2" id="KW-1185">Reference proteome</keyword>
<accession>A0ABX0BMN1</accession>
<dbReference type="RefSeq" id="WP_067581165.1">
    <property type="nucleotide sequence ID" value="NZ_JAAGNC010000061.1"/>
</dbReference>
<name>A0ABX0BMN1_9PSEU</name>
<evidence type="ECO:0000313" key="1">
    <source>
        <dbReference type="EMBL" id="NEC55754.1"/>
    </source>
</evidence>